<reference evidence="7 8" key="1">
    <citation type="submission" date="2024-08" db="EMBL/GenBank/DDBJ databases">
        <title>Gnathostoma spinigerum genome.</title>
        <authorList>
            <person name="Gonzalez-Bertolin B."/>
            <person name="Monzon S."/>
            <person name="Zaballos A."/>
            <person name="Jimenez P."/>
            <person name="Dekumyoy P."/>
            <person name="Varona S."/>
            <person name="Cuesta I."/>
            <person name="Sumanam S."/>
            <person name="Adisakwattana P."/>
            <person name="Gasser R.B."/>
            <person name="Hernandez-Gonzalez A."/>
            <person name="Young N.D."/>
            <person name="Perteguer M.J."/>
        </authorList>
    </citation>
    <scope>NUCLEOTIDE SEQUENCE [LARGE SCALE GENOMIC DNA]</scope>
    <source>
        <strain evidence="7">AL3</strain>
        <tissue evidence="7">Liver</tissue>
    </source>
</reference>
<keyword evidence="4" id="KW-0576">Peroxisome</keyword>
<feature type="domain" description="AMP-binding enzyme C-terminal" evidence="6">
    <location>
        <begin position="347"/>
        <end position="423"/>
    </location>
</feature>
<feature type="domain" description="AMP-dependent synthetase/ligase" evidence="5">
    <location>
        <begin position="83"/>
        <end position="300"/>
    </location>
</feature>
<evidence type="ECO:0000259" key="6">
    <source>
        <dbReference type="Pfam" id="PF13193"/>
    </source>
</evidence>
<comment type="subcellular location">
    <subcellularLocation>
        <location evidence="1">Peroxisome</location>
    </subcellularLocation>
</comment>
<dbReference type="InterPro" id="IPR025110">
    <property type="entry name" value="AMP-bd_C"/>
</dbReference>
<dbReference type="InterPro" id="IPR045851">
    <property type="entry name" value="AMP-bd_C_sf"/>
</dbReference>
<dbReference type="Gene3D" id="2.30.38.10">
    <property type="entry name" value="Luciferase, Domain 3"/>
    <property type="match status" value="1"/>
</dbReference>
<dbReference type="SUPFAM" id="SSF56801">
    <property type="entry name" value="Acetyl-CoA synthetase-like"/>
    <property type="match status" value="1"/>
</dbReference>
<evidence type="ECO:0008006" key="9">
    <source>
        <dbReference type="Google" id="ProtNLM"/>
    </source>
</evidence>
<dbReference type="Gene3D" id="3.40.50.980">
    <property type="match status" value="3"/>
</dbReference>
<dbReference type="EMBL" id="JBGFUD010000249">
    <property type="protein sequence ID" value="MFH4974091.1"/>
    <property type="molecule type" value="Genomic_DNA"/>
</dbReference>
<accession>A0ABD6E422</accession>
<comment type="similarity">
    <text evidence="2">Belongs to the ATP-dependent AMP-binding enzyme family.</text>
</comment>
<dbReference type="AlphaFoldDB" id="A0ABD6E422"/>
<feature type="domain" description="AMP-dependent synthetase/ligase" evidence="5">
    <location>
        <begin position="4"/>
        <end position="70"/>
    </location>
</feature>
<protein>
    <recommendedName>
        <fullName evidence="9">4-coumarate--CoA ligase</fullName>
    </recommendedName>
</protein>
<evidence type="ECO:0000256" key="4">
    <source>
        <dbReference type="ARBA" id="ARBA00023140"/>
    </source>
</evidence>
<gene>
    <name evidence="7" type="ORF">AB6A40_000800</name>
</gene>
<dbReference type="InterPro" id="IPR000873">
    <property type="entry name" value="AMP-dep_synth/lig_dom"/>
</dbReference>
<evidence type="ECO:0000259" key="5">
    <source>
        <dbReference type="Pfam" id="PF00501"/>
    </source>
</evidence>
<dbReference type="Pfam" id="PF00501">
    <property type="entry name" value="AMP-binding"/>
    <property type="match status" value="2"/>
</dbReference>
<dbReference type="PANTHER" id="PTHR24096">
    <property type="entry name" value="LONG-CHAIN-FATTY-ACID--COA LIGASE"/>
    <property type="match status" value="1"/>
</dbReference>
<dbReference type="PANTHER" id="PTHR24096:SF149">
    <property type="entry name" value="AMP-BINDING DOMAIN-CONTAINING PROTEIN-RELATED"/>
    <property type="match status" value="1"/>
</dbReference>
<keyword evidence="8" id="KW-1185">Reference proteome</keyword>
<organism evidence="7 8">
    <name type="scientific">Gnathostoma spinigerum</name>
    <dbReference type="NCBI Taxonomy" id="75299"/>
    <lineage>
        <taxon>Eukaryota</taxon>
        <taxon>Metazoa</taxon>
        <taxon>Ecdysozoa</taxon>
        <taxon>Nematoda</taxon>
        <taxon>Chromadorea</taxon>
        <taxon>Rhabditida</taxon>
        <taxon>Spirurina</taxon>
        <taxon>Gnathostomatomorpha</taxon>
        <taxon>Gnathostomatoidea</taxon>
        <taxon>Gnathostomatidae</taxon>
        <taxon>Gnathostoma</taxon>
    </lineage>
</organism>
<dbReference type="GO" id="GO:0016874">
    <property type="term" value="F:ligase activity"/>
    <property type="evidence" value="ECO:0007669"/>
    <property type="project" value="UniProtKB-KW"/>
</dbReference>
<proteinExistence type="inferred from homology"/>
<dbReference type="InterPro" id="IPR020845">
    <property type="entry name" value="AMP-binding_CS"/>
</dbReference>
<evidence type="ECO:0000256" key="1">
    <source>
        <dbReference type="ARBA" id="ARBA00004275"/>
    </source>
</evidence>
<keyword evidence="3" id="KW-0436">Ligase</keyword>
<evidence type="ECO:0000256" key="2">
    <source>
        <dbReference type="ARBA" id="ARBA00006432"/>
    </source>
</evidence>
<name>A0ABD6E422_9BILA</name>
<dbReference type="Proteomes" id="UP001608902">
    <property type="component" value="Unassembled WGS sequence"/>
</dbReference>
<dbReference type="PROSITE" id="PS00455">
    <property type="entry name" value="AMP_BINDING"/>
    <property type="match status" value="1"/>
</dbReference>
<dbReference type="Gene3D" id="3.30.300.30">
    <property type="match status" value="1"/>
</dbReference>
<evidence type="ECO:0000313" key="7">
    <source>
        <dbReference type="EMBL" id="MFH4974091.1"/>
    </source>
</evidence>
<dbReference type="GO" id="GO:0005777">
    <property type="term" value="C:peroxisome"/>
    <property type="evidence" value="ECO:0007669"/>
    <property type="project" value="UniProtKB-SubCell"/>
</dbReference>
<sequence length="435" mass="48864">MFDALHGFGVQNGDVIATYIGNSSHFITFCLAANKLGAVVAPLNPSYKRYELENYLETMRAKWILTEETLISKVYSVYNKLKALIFFSSGTTGPPKGVLLDNAAIIAHLEIVRIVANNNKLAGELLVLDKNDVVYGVLPYFHIGGLLTLYCMLVQGARLVINRRFEENEFLQHIERYKITTLNIVPPILSFLASSPLLNDYNLSSLNAIYIGSSMVETELIKRVKKRIGVKNIIQLYGLTEVGALIFMETIDSTSKTMACGIPLPGVHAKIVDLKDGTSQGPNEKGEIYLKTSTMMSGYLEQNKNDQRSEWFHTGDVGFYDEQHHFYICGRTKDMIKVRGWQVCPEEIEKALDSLDEISDSAVVGIDDPFNGQLPRAFIVVKQGKSISKDRIHRFIEETFISYKHLKGGIEFVQSIPRTATGKIRRSELKVRQKL</sequence>
<evidence type="ECO:0000313" key="8">
    <source>
        <dbReference type="Proteomes" id="UP001608902"/>
    </source>
</evidence>
<comment type="caution">
    <text evidence="7">The sequence shown here is derived from an EMBL/GenBank/DDBJ whole genome shotgun (WGS) entry which is preliminary data.</text>
</comment>
<evidence type="ECO:0000256" key="3">
    <source>
        <dbReference type="ARBA" id="ARBA00022598"/>
    </source>
</evidence>
<dbReference type="Pfam" id="PF13193">
    <property type="entry name" value="AMP-binding_C"/>
    <property type="match status" value="1"/>
</dbReference>